<dbReference type="STRING" id="489703.SAMN04488038_10786"/>
<reference evidence="1 2" key="1">
    <citation type="submission" date="2016-10" db="EMBL/GenBank/DDBJ databases">
        <authorList>
            <person name="de Groot N.N."/>
        </authorList>
    </citation>
    <scope>NUCLEOTIDE SEQUENCE [LARGE SCALE GENOMIC DNA]</scope>
    <source>
        <strain evidence="1 2">DSM 25927</strain>
    </source>
</reference>
<name>A0A1H9GIC9_9GAMM</name>
<dbReference type="RefSeq" id="WP_093285365.1">
    <property type="nucleotide sequence ID" value="NZ_FOFS01000007.1"/>
</dbReference>
<dbReference type="EMBL" id="FOFS01000007">
    <property type="protein sequence ID" value="SEQ49845.1"/>
    <property type="molecule type" value="Genomic_DNA"/>
</dbReference>
<dbReference type="OrthoDB" id="5522207at2"/>
<sequence length="95" mass="10226">MTRLVDNERFALGAVVGTPAALDALARAGITPQQLLRRHARGDWGVIGAEDACLNEDALHTGARLLSAYPVGTGRVWIITEADRSVTTLLLPEEY</sequence>
<evidence type="ECO:0008006" key="3">
    <source>
        <dbReference type="Google" id="ProtNLM"/>
    </source>
</evidence>
<keyword evidence="2" id="KW-1185">Reference proteome</keyword>
<gene>
    <name evidence="1" type="ORF">SAMN04488038_10786</name>
</gene>
<dbReference type="Proteomes" id="UP000199233">
    <property type="component" value="Unassembled WGS sequence"/>
</dbReference>
<protein>
    <recommendedName>
        <fullName evidence="3">Type I restriction endonuclease subunit M</fullName>
    </recommendedName>
</protein>
<evidence type="ECO:0000313" key="2">
    <source>
        <dbReference type="Proteomes" id="UP000199233"/>
    </source>
</evidence>
<accession>A0A1H9GIC9</accession>
<dbReference type="AlphaFoldDB" id="A0A1H9GIC9"/>
<proteinExistence type="predicted"/>
<evidence type="ECO:0000313" key="1">
    <source>
        <dbReference type="EMBL" id="SEQ49845.1"/>
    </source>
</evidence>
<organism evidence="1 2">
    <name type="scientific">Solimonas aquatica</name>
    <dbReference type="NCBI Taxonomy" id="489703"/>
    <lineage>
        <taxon>Bacteria</taxon>
        <taxon>Pseudomonadati</taxon>
        <taxon>Pseudomonadota</taxon>
        <taxon>Gammaproteobacteria</taxon>
        <taxon>Nevskiales</taxon>
        <taxon>Nevskiaceae</taxon>
        <taxon>Solimonas</taxon>
    </lineage>
</organism>